<evidence type="ECO:0000313" key="1">
    <source>
        <dbReference type="EMBL" id="RYR54949.1"/>
    </source>
</evidence>
<gene>
    <name evidence="1" type="ORF">Ahy_A06g030203</name>
</gene>
<protein>
    <submittedName>
        <fullName evidence="1">Uncharacterized protein</fullName>
    </submittedName>
</protein>
<keyword evidence="2" id="KW-1185">Reference proteome</keyword>
<evidence type="ECO:0000313" key="2">
    <source>
        <dbReference type="Proteomes" id="UP000289738"/>
    </source>
</evidence>
<reference evidence="1 2" key="1">
    <citation type="submission" date="2019-01" db="EMBL/GenBank/DDBJ databases">
        <title>Sequencing of cultivated peanut Arachis hypogaea provides insights into genome evolution and oil improvement.</title>
        <authorList>
            <person name="Chen X."/>
        </authorList>
    </citation>
    <scope>NUCLEOTIDE SEQUENCE [LARGE SCALE GENOMIC DNA]</scope>
    <source>
        <strain evidence="2">cv. Fuhuasheng</strain>
        <tissue evidence="1">Leaves</tissue>
    </source>
</reference>
<organism evidence="1 2">
    <name type="scientific">Arachis hypogaea</name>
    <name type="common">Peanut</name>
    <dbReference type="NCBI Taxonomy" id="3818"/>
    <lineage>
        <taxon>Eukaryota</taxon>
        <taxon>Viridiplantae</taxon>
        <taxon>Streptophyta</taxon>
        <taxon>Embryophyta</taxon>
        <taxon>Tracheophyta</taxon>
        <taxon>Spermatophyta</taxon>
        <taxon>Magnoliopsida</taxon>
        <taxon>eudicotyledons</taxon>
        <taxon>Gunneridae</taxon>
        <taxon>Pentapetalae</taxon>
        <taxon>rosids</taxon>
        <taxon>fabids</taxon>
        <taxon>Fabales</taxon>
        <taxon>Fabaceae</taxon>
        <taxon>Papilionoideae</taxon>
        <taxon>50 kb inversion clade</taxon>
        <taxon>dalbergioids sensu lato</taxon>
        <taxon>Dalbergieae</taxon>
        <taxon>Pterocarpus clade</taxon>
        <taxon>Arachis</taxon>
    </lineage>
</organism>
<dbReference type="EMBL" id="SDMP01000006">
    <property type="protein sequence ID" value="RYR54949.1"/>
    <property type="molecule type" value="Genomic_DNA"/>
</dbReference>
<accession>A0A445CVL0</accession>
<sequence length="120" mass="13644">MGFGALRRIPELNVSHKLLRELILCFDLYHGFLDTHYGKIYIIPAKIGDALGLNLGRDHFPKKVTYNKLNEQQKEIVDSFKGAILASMTKFVIDMSVEREENLLKFKMTSSFSSINASCC</sequence>
<dbReference type="AlphaFoldDB" id="A0A445CVL0"/>
<dbReference type="Proteomes" id="UP000289738">
    <property type="component" value="Chromosome A06"/>
</dbReference>
<proteinExistence type="predicted"/>
<name>A0A445CVL0_ARAHY</name>
<comment type="caution">
    <text evidence="1">The sequence shown here is derived from an EMBL/GenBank/DDBJ whole genome shotgun (WGS) entry which is preliminary data.</text>
</comment>